<keyword evidence="1" id="KW-0677">Repeat</keyword>
<dbReference type="InterPro" id="IPR011989">
    <property type="entry name" value="ARM-like"/>
</dbReference>
<gene>
    <name evidence="3" type="ORF">WUBG_17452</name>
</gene>
<dbReference type="GO" id="GO:0034515">
    <property type="term" value="C:proteasome storage granule"/>
    <property type="evidence" value="ECO:0007669"/>
    <property type="project" value="TreeGrafter"/>
</dbReference>
<dbReference type="Proteomes" id="UP000004810">
    <property type="component" value="Unassembled WGS sequence"/>
</dbReference>
<dbReference type="Gene3D" id="1.25.10.10">
    <property type="entry name" value="Leucine-rich Repeat Variant"/>
    <property type="match status" value="1"/>
</dbReference>
<dbReference type="GO" id="GO:0008540">
    <property type="term" value="C:proteasome regulatory particle, base subcomplex"/>
    <property type="evidence" value="ECO:0007669"/>
    <property type="project" value="TreeGrafter"/>
</dbReference>
<proteinExistence type="predicted"/>
<dbReference type="Pfam" id="PF01851">
    <property type="entry name" value="PC_rep"/>
    <property type="match status" value="1"/>
</dbReference>
<protein>
    <recommendedName>
        <fullName evidence="5">26S proteasome non-ATPase regulatory subunit 1</fullName>
    </recommendedName>
</protein>
<dbReference type="InterPro" id="IPR002015">
    <property type="entry name" value="Proteasome/cyclosome_rpt"/>
</dbReference>
<dbReference type="AlphaFoldDB" id="J9DQ25"/>
<evidence type="ECO:0000313" key="3">
    <source>
        <dbReference type="EMBL" id="EJW71641.1"/>
    </source>
</evidence>
<dbReference type="GO" id="GO:0043161">
    <property type="term" value="P:proteasome-mediated ubiquitin-dependent protein catabolic process"/>
    <property type="evidence" value="ECO:0007669"/>
    <property type="project" value="TreeGrafter"/>
</dbReference>
<evidence type="ECO:0000313" key="4">
    <source>
        <dbReference type="Proteomes" id="UP000004810"/>
    </source>
</evidence>
<reference evidence="4" key="1">
    <citation type="submission" date="2012-08" db="EMBL/GenBank/DDBJ databases">
        <title>The Genome Sequence of Wuchereria bancrofti.</title>
        <authorList>
            <person name="Nutman T.B."/>
            <person name="Fink D.L."/>
            <person name="Russ C."/>
            <person name="Young S."/>
            <person name="Zeng Q."/>
            <person name="Koehrsen M."/>
            <person name="Alvarado L."/>
            <person name="Berlin A."/>
            <person name="Chapman S.B."/>
            <person name="Chen Z."/>
            <person name="Freedman E."/>
            <person name="Gellesch M."/>
            <person name="Goldberg J."/>
            <person name="Griggs A."/>
            <person name="Gujja S."/>
            <person name="Heilman E.R."/>
            <person name="Heiman D."/>
            <person name="Hepburn T."/>
            <person name="Howarth C."/>
            <person name="Jen D."/>
            <person name="Larson L."/>
            <person name="Lewis B."/>
            <person name="Mehta T."/>
            <person name="Park D."/>
            <person name="Pearson M."/>
            <person name="Roberts A."/>
            <person name="Saif S."/>
            <person name="Shea T."/>
            <person name="Shenoy N."/>
            <person name="Sisk P."/>
            <person name="Stolte C."/>
            <person name="Sykes S."/>
            <person name="Walk T."/>
            <person name="White J."/>
            <person name="Yandava C."/>
            <person name="Haas B."/>
            <person name="Henn M.R."/>
            <person name="Nusbaum C."/>
            <person name="Birren B."/>
        </authorList>
    </citation>
    <scope>NUCLEOTIDE SEQUENCE [LARGE SCALE GENOMIC DNA]</scope>
    <source>
        <strain evidence="4">NA</strain>
    </source>
</reference>
<organism evidence="3 4">
    <name type="scientific">Wuchereria bancrofti</name>
    <dbReference type="NCBI Taxonomy" id="6293"/>
    <lineage>
        <taxon>Eukaryota</taxon>
        <taxon>Metazoa</taxon>
        <taxon>Ecdysozoa</taxon>
        <taxon>Nematoda</taxon>
        <taxon>Chromadorea</taxon>
        <taxon>Rhabditida</taxon>
        <taxon>Spirurina</taxon>
        <taxon>Spiruromorpha</taxon>
        <taxon>Filarioidea</taxon>
        <taxon>Onchocercidae</taxon>
        <taxon>Wuchereria</taxon>
    </lineage>
</organism>
<keyword evidence="2" id="KW-0812">Transmembrane</keyword>
<keyword evidence="2" id="KW-0472">Membrane</keyword>
<evidence type="ECO:0000256" key="1">
    <source>
        <dbReference type="ARBA" id="ARBA00022737"/>
    </source>
</evidence>
<comment type="caution">
    <text evidence="3">The sequence shown here is derived from an EMBL/GenBank/DDBJ whole genome shotgun (WGS) entry which is preliminary data.</text>
</comment>
<keyword evidence="2" id="KW-1133">Transmembrane helix</keyword>
<evidence type="ECO:0008006" key="5">
    <source>
        <dbReference type="Google" id="ProtNLM"/>
    </source>
</evidence>
<dbReference type="GO" id="GO:0005634">
    <property type="term" value="C:nucleus"/>
    <property type="evidence" value="ECO:0007669"/>
    <property type="project" value="TreeGrafter"/>
</dbReference>
<dbReference type="EMBL" id="ADBV01018051">
    <property type="protein sequence ID" value="EJW71641.1"/>
    <property type="molecule type" value="Genomic_DNA"/>
</dbReference>
<sequence length="138" mass="14933">GHEANALKLLDPYLPKGEADQFGFKEGGSLYAYGLIHANHGNAEVIAYLRDQLLKATTSAARHGACLGLGLAAMGTHDEQASLLIYYYICFLHNLFTLVFVQLRDCLYQDDAVTGEAAGLAMGLVMVGGMQTEAYQEM</sequence>
<dbReference type="PANTHER" id="PTHR10943:SF2">
    <property type="entry name" value="26S PROTEASOME NON-ATPASE REGULATORY SUBUNIT 1"/>
    <property type="match status" value="1"/>
</dbReference>
<name>J9DQ25_WUCBA</name>
<dbReference type="PANTHER" id="PTHR10943">
    <property type="entry name" value="26S PROTEASOME NON-ATPASE REGULATORY SUBUNIT"/>
    <property type="match status" value="1"/>
</dbReference>
<feature type="transmembrane region" description="Helical" evidence="2">
    <location>
        <begin position="84"/>
        <end position="101"/>
    </location>
</feature>
<feature type="non-terminal residue" evidence="3">
    <location>
        <position position="1"/>
    </location>
</feature>
<feature type="non-terminal residue" evidence="3">
    <location>
        <position position="138"/>
    </location>
</feature>
<evidence type="ECO:0000256" key="2">
    <source>
        <dbReference type="SAM" id="Phobius"/>
    </source>
</evidence>
<accession>J9DQ25</accession>